<feature type="compositionally biased region" description="Low complexity" evidence="1">
    <location>
        <begin position="36"/>
        <end position="60"/>
    </location>
</feature>
<protein>
    <submittedName>
        <fullName evidence="2">Uncharacterized protein</fullName>
    </submittedName>
</protein>
<organism evidence="2 3">
    <name type="scientific">Monilinia fructicola</name>
    <name type="common">Brown rot fungus</name>
    <name type="synonym">Ciboria fructicola</name>
    <dbReference type="NCBI Taxonomy" id="38448"/>
    <lineage>
        <taxon>Eukaryota</taxon>
        <taxon>Fungi</taxon>
        <taxon>Dikarya</taxon>
        <taxon>Ascomycota</taxon>
        <taxon>Pezizomycotina</taxon>
        <taxon>Leotiomycetes</taxon>
        <taxon>Helotiales</taxon>
        <taxon>Sclerotiniaceae</taxon>
        <taxon>Monilinia</taxon>
    </lineage>
</organism>
<dbReference type="EMBL" id="VICG01000001">
    <property type="protein sequence ID" value="KAA8576659.1"/>
    <property type="molecule type" value="Genomic_DNA"/>
</dbReference>
<feature type="compositionally biased region" description="Low complexity" evidence="1">
    <location>
        <begin position="90"/>
        <end position="111"/>
    </location>
</feature>
<comment type="caution">
    <text evidence="2">The sequence shown here is derived from an EMBL/GenBank/DDBJ whole genome shotgun (WGS) entry which is preliminary data.</text>
</comment>
<reference evidence="2 3" key="1">
    <citation type="submission" date="2019-06" db="EMBL/GenBank/DDBJ databases">
        <title>Genome Sequence of the Brown Rot Fungal Pathogen Monilinia fructicola.</title>
        <authorList>
            <person name="De Miccolis Angelini R.M."/>
            <person name="Landi L."/>
            <person name="Abate D."/>
            <person name="Pollastro S."/>
            <person name="Romanazzi G."/>
            <person name="Faretra F."/>
        </authorList>
    </citation>
    <scope>NUCLEOTIDE SEQUENCE [LARGE SCALE GENOMIC DNA]</scope>
    <source>
        <strain evidence="2 3">Mfrc123</strain>
    </source>
</reference>
<sequence>MHHALTIHHPPPRPRKPTHPSNPPPRTQDPRPPLPTARLATAALSALTVDAELSPSSAAPSPSPAPRRRARNRPPSSAPPTTQRPTACCASPSTASWRASPSSSASWRSSTEMCSRAPPGSAERNAPRRRSGGRVAHPPRSPGRCTHGASCKAGTRRWGFGDDGVFFGDVKSWVWPCARDIEAGAATSHTVFPIASKICRRDIFK</sequence>
<feature type="compositionally biased region" description="Pro residues" evidence="1">
    <location>
        <begin position="20"/>
        <end position="35"/>
    </location>
</feature>
<evidence type="ECO:0000313" key="2">
    <source>
        <dbReference type="EMBL" id="KAA8576659.1"/>
    </source>
</evidence>
<gene>
    <name evidence="2" type="ORF">EYC84_006747</name>
</gene>
<proteinExistence type="predicted"/>
<evidence type="ECO:0000256" key="1">
    <source>
        <dbReference type="SAM" id="MobiDB-lite"/>
    </source>
</evidence>
<feature type="region of interest" description="Disordered" evidence="1">
    <location>
        <begin position="1"/>
        <end position="148"/>
    </location>
</feature>
<dbReference type="Proteomes" id="UP000322873">
    <property type="component" value="Unassembled WGS sequence"/>
</dbReference>
<keyword evidence="3" id="KW-1185">Reference proteome</keyword>
<evidence type="ECO:0000313" key="3">
    <source>
        <dbReference type="Proteomes" id="UP000322873"/>
    </source>
</evidence>
<accession>A0A5M9K847</accession>
<feature type="compositionally biased region" description="Basic residues" evidence="1">
    <location>
        <begin position="1"/>
        <end position="18"/>
    </location>
</feature>
<name>A0A5M9K847_MONFR</name>
<dbReference type="AlphaFoldDB" id="A0A5M9K847"/>